<name>A0A290XFZ9_9GAMM</name>
<dbReference type="OrthoDB" id="6008404at2"/>
<dbReference type="EMBL" id="CP023406">
    <property type="protein sequence ID" value="ATD67991.1"/>
    <property type="molecule type" value="Genomic_DNA"/>
</dbReference>
<sequence>MFTASDLIEALRRRQRRSIRPDTPAEGFPPGWTHWFASMQARPEAVTGASADAIVAVLAARPEPPRRRGRVPPHALAAWLSLVHPLWEPGPREDRGARRFSLAVALFAQLLWVGGLLLLTHARFAVPAPSAAGEEHVVQAVFIGNGTPEEPEGGDAPPAPAPTAQVAPAADPAPVAPARPAPAPNAPRDTSVTPEAVVDAAPVEPAPQTLRVTEVPAPDIDFTLPPPRTDAVPEVVVRERAVPEPQLQTIEVPALRSPALLAEVPAQRRQVEVEVRERTVPQPAETLRLPTRDAPQIAVETPQAPSRQAPEVVTRERSVPLREAPTTSAPPSAPARQAAPSPAPSAANESTATTAGSRPAPSPAPGASPQRGLPPGAAPSPRTADDWGDAASAREGATPGSASGLFGADGRPRLADGGRVGGGLPPGTITEDFARIDREGTWLKRPPTDYEPTSFDRFWTPSETLLEEWVRRSIKTVLIPIPGTSKTVQCNVALLMFGGACGITDPNMQDVETDGRPPPDVPWKPELQEAQDSLRR</sequence>
<accession>A0A290XFZ9</accession>
<proteinExistence type="predicted"/>
<feature type="region of interest" description="Disordered" evidence="1">
    <location>
        <begin position="507"/>
        <end position="536"/>
    </location>
</feature>
<reference evidence="4" key="1">
    <citation type="submission" date="2017-09" db="EMBL/GenBank/DDBJ databases">
        <title>Luteimonas liuhanmingii sp.nov., isolated from the intestinal contents of Tibetan Plateau Pika in Yushu, Qinghai Province, China.</title>
        <authorList>
            <person name="Gui Z."/>
        </authorList>
    </citation>
    <scope>NUCLEOTIDE SEQUENCE [LARGE SCALE GENOMIC DNA]</scope>
    <source>
        <strain evidence="4">100111</strain>
    </source>
</reference>
<keyword evidence="2" id="KW-0812">Transmembrane</keyword>
<dbReference type="KEGG" id="lum:CNR27_11600"/>
<evidence type="ECO:0000313" key="3">
    <source>
        <dbReference type="EMBL" id="ATD67991.1"/>
    </source>
</evidence>
<dbReference type="RefSeq" id="WP_096298936.1">
    <property type="nucleotide sequence ID" value="NZ_CP023406.1"/>
</dbReference>
<feature type="compositionally biased region" description="Low complexity" evidence="1">
    <location>
        <begin position="162"/>
        <end position="173"/>
    </location>
</feature>
<dbReference type="AlphaFoldDB" id="A0A290XFZ9"/>
<protein>
    <recommendedName>
        <fullName evidence="5">Transmembrane repetitive protein</fullName>
    </recommendedName>
</protein>
<evidence type="ECO:0000256" key="1">
    <source>
        <dbReference type="SAM" id="MobiDB-lite"/>
    </source>
</evidence>
<keyword evidence="2" id="KW-1133">Transmembrane helix</keyword>
<dbReference type="Proteomes" id="UP000218968">
    <property type="component" value="Chromosome"/>
</dbReference>
<evidence type="ECO:0000313" key="4">
    <source>
        <dbReference type="Proteomes" id="UP000218968"/>
    </source>
</evidence>
<feature type="transmembrane region" description="Helical" evidence="2">
    <location>
        <begin position="100"/>
        <end position="119"/>
    </location>
</feature>
<feature type="compositionally biased region" description="Low complexity" evidence="1">
    <location>
        <begin position="324"/>
        <end position="359"/>
    </location>
</feature>
<keyword evidence="2" id="KW-0472">Membrane</keyword>
<feature type="region of interest" description="Disordered" evidence="1">
    <location>
        <begin position="145"/>
        <end position="193"/>
    </location>
</feature>
<feature type="region of interest" description="Disordered" evidence="1">
    <location>
        <begin position="272"/>
        <end position="430"/>
    </location>
</feature>
<evidence type="ECO:0008006" key="5">
    <source>
        <dbReference type="Google" id="ProtNLM"/>
    </source>
</evidence>
<evidence type="ECO:0000256" key="2">
    <source>
        <dbReference type="SAM" id="Phobius"/>
    </source>
</evidence>
<gene>
    <name evidence="3" type="ORF">CNR27_11600</name>
</gene>
<feature type="compositionally biased region" description="Pro residues" evidence="1">
    <location>
        <begin position="174"/>
        <end position="185"/>
    </location>
</feature>
<organism evidence="3 4">
    <name type="scientific">Luteimonas chenhongjianii</name>
    <dbReference type="NCBI Taxonomy" id="2006110"/>
    <lineage>
        <taxon>Bacteria</taxon>
        <taxon>Pseudomonadati</taxon>
        <taxon>Pseudomonadota</taxon>
        <taxon>Gammaproteobacteria</taxon>
        <taxon>Lysobacterales</taxon>
        <taxon>Lysobacteraceae</taxon>
        <taxon>Luteimonas</taxon>
    </lineage>
</organism>
<keyword evidence="4" id="KW-1185">Reference proteome</keyword>